<evidence type="ECO:0000256" key="1">
    <source>
        <dbReference type="SAM" id="MobiDB-lite"/>
    </source>
</evidence>
<keyword evidence="3" id="KW-1185">Reference proteome</keyword>
<comment type="caution">
    <text evidence="2">The sequence shown here is derived from an EMBL/GenBank/DDBJ whole genome shotgun (WGS) entry which is preliminary data.</text>
</comment>
<sequence>MSTRNFNVLTIAGNIAAEPEIKSVTTRSGKETQVAEVTIYAEQPTRDESFRIRLSIWEGSSTWSVLPYLKTDSLITAIGPMGFSPYITSTDNSPRGRANGSGSHRAQHRE</sequence>
<organism evidence="2 3">
    <name type="scientific">Almyronema epifaneia S1</name>
    <dbReference type="NCBI Taxonomy" id="2991925"/>
    <lineage>
        <taxon>Bacteria</taxon>
        <taxon>Bacillati</taxon>
        <taxon>Cyanobacteriota</taxon>
        <taxon>Cyanophyceae</taxon>
        <taxon>Nodosilineales</taxon>
        <taxon>Nodosilineaceae</taxon>
        <taxon>Almyronema</taxon>
        <taxon>Almyronema epifaneia</taxon>
    </lineage>
</organism>
<dbReference type="RefSeq" id="WP_377961087.1">
    <property type="nucleotide sequence ID" value="NZ_JBHZOL010000017.1"/>
</dbReference>
<dbReference type="EMBL" id="JBHZOL010000017">
    <property type="protein sequence ID" value="MFE4105097.1"/>
    <property type="molecule type" value="Genomic_DNA"/>
</dbReference>
<accession>A0ABW6IBE3</accession>
<protein>
    <submittedName>
        <fullName evidence="2">Single-stranded DNA-binding protein</fullName>
    </submittedName>
</protein>
<keyword evidence="2" id="KW-0238">DNA-binding</keyword>
<feature type="region of interest" description="Disordered" evidence="1">
    <location>
        <begin position="85"/>
        <end position="110"/>
    </location>
</feature>
<name>A0ABW6IBE3_9CYAN</name>
<reference evidence="2 3" key="1">
    <citation type="submission" date="2024-10" db="EMBL/GenBank/DDBJ databases">
        <authorList>
            <person name="Ratan Roy A."/>
            <person name="Morales Sandoval P.H."/>
            <person name="De Los Santos Villalobos S."/>
            <person name="Chakraborty S."/>
            <person name="Mukherjee J."/>
        </authorList>
    </citation>
    <scope>NUCLEOTIDE SEQUENCE [LARGE SCALE GENOMIC DNA]</scope>
    <source>
        <strain evidence="2 3">S1</strain>
    </source>
</reference>
<evidence type="ECO:0000313" key="3">
    <source>
        <dbReference type="Proteomes" id="UP001600165"/>
    </source>
</evidence>
<dbReference type="InterPro" id="IPR012340">
    <property type="entry name" value="NA-bd_OB-fold"/>
</dbReference>
<dbReference type="SUPFAM" id="SSF50249">
    <property type="entry name" value="Nucleic acid-binding proteins"/>
    <property type="match status" value="1"/>
</dbReference>
<gene>
    <name evidence="2" type="ORF">ACFVKH_02330</name>
</gene>
<dbReference type="GO" id="GO:0003677">
    <property type="term" value="F:DNA binding"/>
    <property type="evidence" value="ECO:0007669"/>
    <property type="project" value="UniProtKB-KW"/>
</dbReference>
<evidence type="ECO:0000313" key="2">
    <source>
        <dbReference type="EMBL" id="MFE4105097.1"/>
    </source>
</evidence>
<proteinExistence type="predicted"/>
<dbReference type="Proteomes" id="UP001600165">
    <property type="component" value="Unassembled WGS sequence"/>
</dbReference>